<dbReference type="AlphaFoldDB" id="A0AA88AGJ5"/>
<accession>A0AA88AGJ5</accession>
<reference evidence="2" key="1">
    <citation type="submission" date="2023-07" db="EMBL/GenBank/DDBJ databases">
        <title>draft genome sequence of fig (Ficus carica).</title>
        <authorList>
            <person name="Takahashi T."/>
            <person name="Nishimura K."/>
        </authorList>
    </citation>
    <scope>NUCLEOTIDE SEQUENCE</scope>
</reference>
<protein>
    <submittedName>
        <fullName evidence="2">Uncharacterized protein</fullName>
    </submittedName>
</protein>
<feature type="region of interest" description="Disordered" evidence="1">
    <location>
        <begin position="1"/>
        <end position="50"/>
    </location>
</feature>
<sequence length="148" mass="16844">MPIRSPAKKRKANEKPKRKVPAKRKKASKASTSETDAELRKSKQDDQSIEVNLPPEASLLQNRDLGVGIMRQLLSDVDLDTINGGRIQNHLDELLWDGLKIRLLNLCSNLQAMGLIFRTSNKVVEQKNRVKELEDKDHERGEKLLNIK</sequence>
<dbReference type="Proteomes" id="UP001187192">
    <property type="component" value="Unassembled WGS sequence"/>
</dbReference>
<evidence type="ECO:0000256" key="1">
    <source>
        <dbReference type="SAM" id="MobiDB-lite"/>
    </source>
</evidence>
<comment type="caution">
    <text evidence="2">The sequence shown here is derived from an EMBL/GenBank/DDBJ whole genome shotgun (WGS) entry which is preliminary data.</text>
</comment>
<evidence type="ECO:0000313" key="3">
    <source>
        <dbReference type="Proteomes" id="UP001187192"/>
    </source>
</evidence>
<organism evidence="2 3">
    <name type="scientific">Ficus carica</name>
    <name type="common">Common fig</name>
    <dbReference type="NCBI Taxonomy" id="3494"/>
    <lineage>
        <taxon>Eukaryota</taxon>
        <taxon>Viridiplantae</taxon>
        <taxon>Streptophyta</taxon>
        <taxon>Embryophyta</taxon>
        <taxon>Tracheophyta</taxon>
        <taxon>Spermatophyta</taxon>
        <taxon>Magnoliopsida</taxon>
        <taxon>eudicotyledons</taxon>
        <taxon>Gunneridae</taxon>
        <taxon>Pentapetalae</taxon>
        <taxon>rosids</taxon>
        <taxon>fabids</taxon>
        <taxon>Rosales</taxon>
        <taxon>Moraceae</taxon>
        <taxon>Ficeae</taxon>
        <taxon>Ficus</taxon>
    </lineage>
</organism>
<name>A0AA88AGJ5_FICCA</name>
<feature type="compositionally biased region" description="Basic residues" evidence="1">
    <location>
        <begin position="1"/>
        <end position="28"/>
    </location>
</feature>
<gene>
    <name evidence="2" type="ORF">TIFTF001_024373</name>
</gene>
<proteinExistence type="predicted"/>
<feature type="compositionally biased region" description="Basic and acidic residues" evidence="1">
    <location>
        <begin position="37"/>
        <end position="46"/>
    </location>
</feature>
<keyword evidence="3" id="KW-1185">Reference proteome</keyword>
<evidence type="ECO:0000313" key="2">
    <source>
        <dbReference type="EMBL" id="GMN55244.1"/>
    </source>
</evidence>
<dbReference type="EMBL" id="BTGU01000056">
    <property type="protein sequence ID" value="GMN55244.1"/>
    <property type="molecule type" value="Genomic_DNA"/>
</dbReference>